<dbReference type="Proteomes" id="UP000825933">
    <property type="component" value="Unassembled WGS sequence"/>
</dbReference>
<dbReference type="GO" id="GO:0003824">
    <property type="term" value="F:catalytic activity"/>
    <property type="evidence" value="ECO:0007669"/>
    <property type="project" value="InterPro"/>
</dbReference>
<reference evidence="9" key="1">
    <citation type="journal article" date="2022" name="Microbiol. Resour. Announc.">
        <title>Draft Genome Sequence of a Methanogenic Archaeon from West Spitsbergen Permafrost.</title>
        <authorList>
            <person name="Trubitsyn V."/>
            <person name="Rivkina E."/>
            <person name="Shcherbakova V."/>
        </authorList>
    </citation>
    <scope>NUCLEOTIDE SEQUENCE [LARGE SCALE GENOMIC DNA]</scope>
    <source>
        <strain evidence="9">VT</strain>
    </source>
</reference>
<comment type="cofactor">
    <cofactor evidence="1">
        <name>[4Fe-4S] cluster</name>
        <dbReference type="ChEBI" id="CHEBI:49883"/>
    </cofactor>
</comment>
<dbReference type="GO" id="GO:0006783">
    <property type="term" value="P:heme biosynthetic process"/>
    <property type="evidence" value="ECO:0007669"/>
    <property type="project" value="TreeGrafter"/>
</dbReference>
<evidence type="ECO:0000256" key="3">
    <source>
        <dbReference type="ARBA" id="ARBA00022691"/>
    </source>
</evidence>
<dbReference type="InterPro" id="IPR013785">
    <property type="entry name" value="Aldolase_TIM"/>
</dbReference>
<evidence type="ECO:0000256" key="2">
    <source>
        <dbReference type="ARBA" id="ARBA00022485"/>
    </source>
</evidence>
<keyword evidence="4" id="KW-0479">Metal-binding</keyword>
<gene>
    <name evidence="8" type="ORF">K8N75_12515</name>
</gene>
<dbReference type="InterPro" id="IPR023885">
    <property type="entry name" value="4Fe4S-binding_SPASM_dom"/>
</dbReference>
<evidence type="ECO:0000256" key="1">
    <source>
        <dbReference type="ARBA" id="ARBA00001966"/>
    </source>
</evidence>
<dbReference type="SFLD" id="SFLDS00029">
    <property type="entry name" value="Radical_SAM"/>
    <property type="match status" value="2"/>
</dbReference>
<organism evidence="8 9">
    <name type="scientific">Methanobacterium spitsbergense</name>
    <dbReference type="NCBI Taxonomy" id="2874285"/>
    <lineage>
        <taxon>Archaea</taxon>
        <taxon>Methanobacteriati</taxon>
        <taxon>Methanobacteriota</taxon>
        <taxon>Methanomada group</taxon>
        <taxon>Methanobacteria</taxon>
        <taxon>Methanobacteriales</taxon>
        <taxon>Methanobacteriaceae</taxon>
        <taxon>Methanobacterium</taxon>
    </lineage>
</organism>
<evidence type="ECO:0000313" key="8">
    <source>
        <dbReference type="EMBL" id="MBZ2166859.1"/>
    </source>
</evidence>
<dbReference type="PROSITE" id="PS51918">
    <property type="entry name" value="RADICAL_SAM"/>
    <property type="match status" value="1"/>
</dbReference>
<dbReference type="InterPro" id="IPR050377">
    <property type="entry name" value="Radical_SAM_PqqE_MftC-like"/>
</dbReference>
<name>A0A8T5V1M2_9EURY</name>
<evidence type="ECO:0000256" key="6">
    <source>
        <dbReference type="ARBA" id="ARBA00023014"/>
    </source>
</evidence>
<dbReference type="RefSeq" id="WP_223792404.1">
    <property type="nucleotide sequence ID" value="NZ_JAIOUQ010000016.1"/>
</dbReference>
<keyword evidence="2" id="KW-0004">4Fe-4S</keyword>
<dbReference type="InterPro" id="IPR058240">
    <property type="entry name" value="rSAM_sf"/>
</dbReference>
<keyword evidence="5" id="KW-0408">Iron</keyword>
<dbReference type="PANTHER" id="PTHR11228:SF7">
    <property type="entry name" value="PQQA PEPTIDE CYCLASE"/>
    <property type="match status" value="1"/>
</dbReference>
<evidence type="ECO:0000259" key="7">
    <source>
        <dbReference type="PROSITE" id="PS51918"/>
    </source>
</evidence>
<dbReference type="NCBIfam" id="TIGR04085">
    <property type="entry name" value="rSAM_more_4Fe4S"/>
    <property type="match status" value="1"/>
</dbReference>
<keyword evidence="3" id="KW-0949">S-adenosyl-L-methionine</keyword>
<keyword evidence="6" id="KW-0411">Iron-sulfur</keyword>
<dbReference type="Pfam" id="PF04055">
    <property type="entry name" value="Radical_SAM"/>
    <property type="match status" value="1"/>
</dbReference>
<comment type="caution">
    <text evidence="8">The sequence shown here is derived from an EMBL/GenBank/DDBJ whole genome shotgun (WGS) entry which is preliminary data.</text>
</comment>
<dbReference type="PANTHER" id="PTHR11228">
    <property type="entry name" value="RADICAL SAM DOMAIN PROTEIN"/>
    <property type="match status" value="1"/>
</dbReference>
<dbReference type="AlphaFoldDB" id="A0A8T5V1M2"/>
<sequence>MESQVTKNETGIDNLDVGDMIKSFKGVTNNPLSKFIINRTFDYCEKDKADRLEVGLDLLFNNRENACIRCTILSKILSVLIKKGMTSFGVNEDELNEVMKDPHWVRGLSSVVKGIGKFGVQKPFVPGAPFQVVWNITRACNMKCVHCYENAGRKDVDELNRDEINQGLEINSKAGVTSVAFSGGEPTINPHITTYIKNANELGMYPAIATNGYRLSKEYVCNKFADAGLEFVQISIDGLNPETHDSFRGVEGSWEKAIQAIENCVERDFFVEVATTVTTHNIEEIPKIINYVKDLGVHWLMLYNFIPTGSGSDISEMDISPQNRLNLLETAYDENMIGDMQVLSTAPQFAPVAESLQSKSSLIPTHFYNPEYDNPQVMQLADFVGGCGAGRFYMSIEPNGDIYPCVFFPHDEELKLGNLLEDNFEEVWKNNPLLKTLRNKNLLDDHCGSCESKNICGGCRARAYTYFGDVKAPDPGCIRNQNKWNELKMKIPEFQEIQNGNILINLTSQ</sequence>
<dbReference type="SFLD" id="SFLDG01386">
    <property type="entry name" value="main_SPASM_domain-containing"/>
    <property type="match status" value="1"/>
</dbReference>
<dbReference type="InterPro" id="IPR007197">
    <property type="entry name" value="rSAM"/>
</dbReference>
<dbReference type="GO" id="GO:0046872">
    <property type="term" value="F:metal ion binding"/>
    <property type="evidence" value="ECO:0007669"/>
    <property type="project" value="UniProtKB-KW"/>
</dbReference>
<dbReference type="SMART" id="SM00729">
    <property type="entry name" value="Elp3"/>
    <property type="match status" value="1"/>
</dbReference>
<dbReference type="SFLD" id="SFLDG01387">
    <property type="entry name" value="BtrN-like_SPASM_domain_contain"/>
    <property type="match status" value="1"/>
</dbReference>
<evidence type="ECO:0000256" key="5">
    <source>
        <dbReference type="ARBA" id="ARBA00023004"/>
    </source>
</evidence>
<dbReference type="CDD" id="cd21123">
    <property type="entry name" value="SPASM_MftC-like"/>
    <property type="match status" value="1"/>
</dbReference>
<dbReference type="InterPro" id="IPR034391">
    <property type="entry name" value="AdoMet-like_SPASM_containing"/>
</dbReference>
<accession>A0A8T5V1M2</accession>
<feature type="domain" description="Radical SAM core" evidence="7">
    <location>
        <begin position="126"/>
        <end position="339"/>
    </location>
</feature>
<dbReference type="CDD" id="cd01335">
    <property type="entry name" value="Radical_SAM"/>
    <property type="match status" value="1"/>
</dbReference>
<evidence type="ECO:0000313" key="9">
    <source>
        <dbReference type="Proteomes" id="UP000825933"/>
    </source>
</evidence>
<dbReference type="EMBL" id="JAIOUQ010000016">
    <property type="protein sequence ID" value="MBZ2166859.1"/>
    <property type="molecule type" value="Genomic_DNA"/>
</dbReference>
<proteinExistence type="predicted"/>
<dbReference type="Pfam" id="PF13186">
    <property type="entry name" value="SPASM"/>
    <property type="match status" value="1"/>
</dbReference>
<dbReference type="Gene3D" id="3.20.20.70">
    <property type="entry name" value="Aldolase class I"/>
    <property type="match status" value="1"/>
</dbReference>
<dbReference type="SFLD" id="SFLDG01067">
    <property type="entry name" value="SPASM/twitch_domain_containing"/>
    <property type="match status" value="2"/>
</dbReference>
<dbReference type="GO" id="GO:0051536">
    <property type="term" value="F:iron-sulfur cluster binding"/>
    <property type="evidence" value="ECO:0007669"/>
    <property type="project" value="UniProtKB-KW"/>
</dbReference>
<dbReference type="SUPFAM" id="SSF102114">
    <property type="entry name" value="Radical SAM enzymes"/>
    <property type="match status" value="1"/>
</dbReference>
<evidence type="ECO:0000256" key="4">
    <source>
        <dbReference type="ARBA" id="ARBA00022723"/>
    </source>
</evidence>
<protein>
    <submittedName>
        <fullName evidence="8">Radical SAM protein</fullName>
    </submittedName>
</protein>
<keyword evidence="9" id="KW-1185">Reference proteome</keyword>
<dbReference type="InterPro" id="IPR006638">
    <property type="entry name" value="Elp3/MiaA/NifB-like_rSAM"/>
</dbReference>